<dbReference type="RefSeq" id="WP_129652913.1">
    <property type="nucleotide sequence ID" value="NZ_ML142907.1"/>
</dbReference>
<name>A0A444VRB5_9FLAO</name>
<dbReference type="EMBL" id="JJMP01000001">
    <property type="protein sequence ID" value="RYC53219.1"/>
    <property type="molecule type" value="Genomic_DNA"/>
</dbReference>
<evidence type="ECO:0008006" key="3">
    <source>
        <dbReference type="Google" id="ProtNLM"/>
    </source>
</evidence>
<evidence type="ECO:0000313" key="2">
    <source>
        <dbReference type="Proteomes" id="UP000290261"/>
    </source>
</evidence>
<keyword evidence="2" id="KW-1185">Reference proteome</keyword>
<dbReference type="AlphaFoldDB" id="A0A444VRB5"/>
<proteinExistence type="predicted"/>
<evidence type="ECO:0000313" key="1">
    <source>
        <dbReference type="EMBL" id="RYC53219.1"/>
    </source>
</evidence>
<dbReference type="Proteomes" id="UP000290261">
    <property type="component" value="Unassembled WGS sequence"/>
</dbReference>
<gene>
    <name evidence="1" type="ORF">DN53_03080</name>
</gene>
<reference evidence="1 2" key="1">
    <citation type="submission" date="2014-04" db="EMBL/GenBank/DDBJ databases">
        <title>Whole genome of Muricauda olearia.</title>
        <authorList>
            <person name="Zhang X.-H."/>
            <person name="Tang K."/>
        </authorList>
    </citation>
    <scope>NUCLEOTIDE SEQUENCE [LARGE SCALE GENOMIC DNA]</scope>
    <source>
        <strain evidence="1 2">Th120</strain>
    </source>
</reference>
<organism evidence="1 2">
    <name type="scientific">Flagellimonas olearia</name>
    <dbReference type="NCBI Taxonomy" id="552546"/>
    <lineage>
        <taxon>Bacteria</taxon>
        <taxon>Pseudomonadati</taxon>
        <taxon>Bacteroidota</taxon>
        <taxon>Flavobacteriia</taxon>
        <taxon>Flavobacteriales</taxon>
        <taxon>Flavobacteriaceae</taxon>
        <taxon>Flagellimonas</taxon>
    </lineage>
</organism>
<protein>
    <recommendedName>
        <fullName evidence="3">Lipoprotein</fullName>
    </recommendedName>
</protein>
<accession>A0A444VRB5</accession>
<comment type="caution">
    <text evidence="1">The sequence shown here is derived from an EMBL/GenBank/DDBJ whole genome shotgun (WGS) entry which is preliminary data.</text>
</comment>
<sequence length="324" mass="35311">MRKLFFLGVCFTIFWSCSDGDLQIEAIDFDEGSIQFCSGQEDIETTLFFKINTSEALILDLQSNLIKNEPSQSPITSSIGSQSSLTYRFFSGEVASSYFCSEIPPASPTVIEEINATDGVVQIISTLDTVTRSTKTYNHVFTITEVVLTNGSNESIIDQTGIDFGDYETSVESSVGLIFTNFEDISINSCGVSNDQIVLSKVLKDEFLSLTMPVSLLENVETGDTPREMDLSETIVFRNGISSSILSSETVCAGIDTSELKNEFSTTEGKISVTTTASEPDENSIVTYTHTISLTNFVLQDMNGSSAGTFEEAYVFGTFTTTSE</sequence>